<evidence type="ECO:0000313" key="1">
    <source>
        <dbReference type="EMBL" id="WUU58509.1"/>
    </source>
</evidence>
<keyword evidence="1" id="KW-0614">Plasmid</keyword>
<geneLocation type="plasmid" evidence="1">
    <name>unnamed1</name>
</geneLocation>
<protein>
    <submittedName>
        <fullName evidence="1">Uncharacterized protein</fullName>
    </submittedName>
</protein>
<gene>
    <name evidence="1" type="ORF">OIE82_35615</name>
</gene>
<dbReference type="RefSeq" id="WP_266477751.1">
    <property type="nucleotide sequence ID" value="NZ_CP109208.1"/>
</dbReference>
<sequence>MESDDGDPRETLRLAAVGTTGLRRCREDEAGLGARGRLPSGESVMVSVV</sequence>
<reference evidence="1" key="1">
    <citation type="submission" date="2022-10" db="EMBL/GenBank/DDBJ databases">
        <title>The complete genomes of actinobacterial strains from the NBC collection.</title>
        <authorList>
            <person name="Joergensen T.S."/>
            <person name="Alvarez Arevalo M."/>
            <person name="Sterndorff E.B."/>
            <person name="Faurdal D."/>
            <person name="Vuksanovic O."/>
            <person name="Mourched A.-S."/>
            <person name="Charusanti P."/>
            <person name="Shaw S."/>
            <person name="Blin K."/>
            <person name="Weber T."/>
        </authorList>
    </citation>
    <scope>NUCLEOTIDE SEQUENCE [LARGE SCALE GENOMIC DNA]</scope>
    <source>
        <strain evidence="1">NBC 01686</strain>
        <plasmid evidence="1">unnamed1</plasmid>
    </source>
</reference>
<proteinExistence type="predicted"/>
<dbReference type="EMBL" id="CP109208">
    <property type="protein sequence ID" value="WUU58509.1"/>
    <property type="molecule type" value="Genomic_DNA"/>
</dbReference>
<accession>A0ABZ1YGH6</accession>
<name>A0ABZ1YGH6_9ACTN</name>
<organism evidence="1">
    <name type="scientific">Streptomyces althioticus</name>
    <dbReference type="NCBI Taxonomy" id="83380"/>
    <lineage>
        <taxon>Bacteria</taxon>
        <taxon>Bacillati</taxon>
        <taxon>Actinomycetota</taxon>
        <taxon>Actinomycetes</taxon>
        <taxon>Kitasatosporales</taxon>
        <taxon>Streptomycetaceae</taxon>
        <taxon>Streptomyces</taxon>
        <taxon>Streptomyces althioticus group</taxon>
    </lineage>
</organism>